<comment type="catalytic activity">
    <reaction evidence="1 7">
        <text>Cleavage of hydrophobic, N-terminal signal or leader sequences from secreted and periplasmic proteins.</text>
        <dbReference type="EC" id="3.4.21.89"/>
    </reaction>
</comment>
<dbReference type="PANTHER" id="PTHR43390">
    <property type="entry name" value="SIGNAL PEPTIDASE I"/>
    <property type="match status" value="1"/>
</dbReference>
<dbReference type="GO" id="GO:0006465">
    <property type="term" value="P:signal peptide processing"/>
    <property type="evidence" value="ECO:0007669"/>
    <property type="project" value="InterPro"/>
</dbReference>
<comment type="caution">
    <text evidence="9">The sequence shown here is derived from an EMBL/GenBank/DDBJ whole genome shotgun (WGS) entry which is preliminary data.</text>
</comment>
<dbReference type="PROSITE" id="PS00761">
    <property type="entry name" value="SPASE_I_3"/>
    <property type="match status" value="1"/>
</dbReference>
<proteinExistence type="inferred from homology"/>
<dbReference type="GO" id="GO:0009003">
    <property type="term" value="F:signal peptidase activity"/>
    <property type="evidence" value="ECO:0007669"/>
    <property type="project" value="UniProtKB-EC"/>
</dbReference>
<dbReference type="EMBL" id="LANJ01000011">
    <property type="protein sequence ID" value="KKC39635.1"/>
    <property type="molecule type" value="Genomic_DNA"/>
</dbReference>
<evidence type="ECO:0000256" key="1">
    <source>
        <dbReference type="ARBA" id="ARBA00000677"/>
    </source>
</evidence>
<dbReference type="PROSITE" id="PS00760">
    <property type="entry name" value="SPASE_I_2"/>
    <property type="match status" value="1"/>
</dbReference>
<comment type="subcellular location">
    <subcellularLocation>
        <location evidence="7">Membrane</location>
        <topology evidence="7">Single-pass type II membrane protein</topology>
    </subcellularLocation>
</comment>
<evidence type="ECO:0000259" key="8">
    <source>
        <dbReference type="Pfam" id="PF10502"/>
    </source>
</evidence>
<dbReference type="GO" id="GO:0016020">
    <property type="term" value="C:membrane"/>
    <property type="evidence" value="ECO:0007669"/>
    <property type="project" value="UniProtKB-SubCell"/>
</dbReference>
<dbReference type="Gene3D" id="2.10.109.10">
    <property type="entry name" value="Umud Fragment, subunit A"/>
    <property type="match status" value="1"/>
</dbReference>
<dbReference type="InterPro" id="IPR019758">
    <property type="entry name" value="Pept_S26A_signal_pept_1_CS"/>
</dbReference>
<dbReference type="STRING" id="1293439.WH87_05625"/>
<gene>
    <name evidence="9" type="ORF">WH87_05625</name>
</gene>
<keyword evidence="7" id="KW-0645">Protease</keyword>
<accession>A0A0F5QFC1</accession>
<feature type="transmembrane region" description="Helical" evidence="7">
    <location>
        <begin position="21"/>
        <end position="39"/>
    </location>
</feature>
<keyword evidence="7" id="KW-0812">Transmembrane</keyword>
<evidence type="ECO:0000256" key="3">
    <source>
        <dbReference type="ARBA" id="ARBA00013208"/>
    </source>
</evidence>
<feature type="active site" evidence="6">
    <location>
        <position position="118"/>
    </location>
</feature>
<evidence type="ECO:0000256" key="4">
    <source>
        <dbReference type="ARBA" id="ARBA00019232"/>
    </source>
</evidence>
<sequence length="274" mass="31192">MSQSVKKSAKKSAANEWVETIVVVVEALLIAIVLRSFLYQPFSIPTASMQQTLMIGDYFVANKFVWGYGKHSFSLGRYGDFSALDFELPISNRIFGRDPNRGDIAVFRPVPQNIEYIKRIVGLPGDRIQMKAGRLYINDVMVEREELGKAQDTDSENRTVEVTVYRETFPEGTTHIIQEISDDQPLDNTAEYVVPAGHYFMMGDNRDRSADSRVLSQVGYVPAVNLIAKAEARFFSIKDNLPPWQIWQWPANVRWDRMFQGVDSNVPYHTTTTP</sequence>
<dbReference type="CDD" id="cd06530">
    <property type="entry name" value="S26_SPase_I"/>
    <property type="match status" value="1"/>
</dbReference>
<dbReference type="GO" id="GO:0004252">
    <property type="term" value="F:serine-type endopeptidase activity"/>
    <property type="evidence" value="ECO:0007669"/>
    <property type="project" value="InterPro"/>
</dbReference>
<name>A0A0F5QFC1_9HYPH</name>
<dbReference type="EC" id="3.4.21.89" evidence="3 7"/>
<keyword evidence="7" id="KW-0472">Membrane</keyword>
<dbReference type="Pfam" id="PF10502">
    <property type="entry name" value="Peptidase_S26"/>
    <property type="match status" value="1"/>
</dbReference>
<feature type="active site" evidence="6">
    <location>
        <position position="48"/>
    </location>
</feature>
<dbReference type="AlphaFoldDB" id="A0A0F5QFC1"/>
<dbReference type="InterPro" id="IPR019757">
    <property type="entry name" value="Pept_S26A_signal_pept_1_Lys-AS"/>
</dbReference>
<dbReference type="InterPro" id="IPR036286">
    <property type="entry name" value="LexA/Signal_pep-like_sf"/>
</dbReference>
<keyword evidence="10" id="KW-1185">Reference proteome</keyword>
<keyword evidence="7" id="KW-1133">Transmembrane helix</keyword>
<keyword evidence="5 7" id="KW-0378">Hydrolase</keyword>
<dbReference type="PRINTS" id="PR00727">
    <property type="entry name" value="LEADERPTASE"/>
</dbReference>
<evidence type="ECO:0000256" key="7">
    <source>
        <dbReference type="RuleBase" id="RU362042"/>
    </source>
</evidence>
<dbReference type="SUPFAM" id="SSF51306">
    <property type="entry name" value="LexA/Signal peptidase"/>
    <property type="match status" value="1"/>
</dbReference>
<dbReference type="NCBIfam" id="TIGR02227">
    <property type="entry name" value="sigpep_I_bact"/>
    <property type="match status" value="1"/>
</dbReference>
<dbReference type="PATRIC" id="fig|1293439.3.peg.689"/>
<evidence type="ECO:0000313" key="9">
    <source>
        <dbReference type="EMBL" id="KKC39635.1"/>
    </source>
</evidence>
<evidence type="ECO:0000256" key="6">
    <source>
        <dbReference type="PIRSR" id="PIRSR600223-1"/>
    </source>
</evidence>
<evidence type="ECO:0000256" key="5">
    <source>
        <dbReference type="ARBA" id="ARBA00022801"/>
    </source>
</evidence>
<dbReference type="RefSeq" id="WP_046138137.1">
    <property type="nucleotide sequence ID" value="NZ_LANJ01000011.1"/>
</dbReference>
<evidence type="ECO:0000313" key="10">
    <source>
        <dbReference type="Proteomes" id="UP000033411"/>
    </source>
</evidence>
<protein>
    <recommendedName>
        <fullName evidence="4 7">Signal peptidase I</fullName>
        <ecNumber evidence="3 7">3.4.21.89</ecNumber>
    </recommendedName>
</protein>
<organism evidence="9 10">
    <name type="scientific">Devosia epidermidihirudinis</name>
    <dbReference type="NCBI Taxonomy" id="1293439"/>
    <lineage>
        <taxon>Bacteria</taxon>
        <taxon>Pseudomonadati</taxon>
        <taxon>Pseudomonadota</taxon>
        <taxon>Alphaproteobacteria</taxon>
        <taxon>Hyphomicrobiales</taxon>
        <taxon>Devosiaceae</taxon>
        <taxon>Devosia</taxon>
    </lineage>
</organism>
<dbReference type="OrthoDB" id="9815782at2"/>
<evidence type="ECO:0000256" key="2">
    <source>
        <dbReference type="ARBA" id="ARBA00009370"/>
    </source>
</evidence>
<dbReference type="PANTHER" id="PTHR43390:SF1">
    <property type="entry name" value="CHLOROPLAST PROCESSING PEPTIDASE"/>
    <property type="match status" value="1"/>
</dbReference>
<dbReference type="Proteomes" id="UP000033411">
    <property type="component" value="Unassembled WGS sequence"/>
</dbReference>
<feature type="domain" description="Peptidase S26" evidence="8">
    <location>
        <begin position="18"/>
        <end position="234"/>
    </location>
</feature>
<comment type="similarity">
    <text evidence="2 7">Belongs to the peptidase S26 family.</text>
</comment>
<dbReference type="InterPro" id="IPR000223">
    <property type="entry name" value="Pept_S26A_signal_pept_1"/>
</dbReference>
<dbReference type="InterPro" id="IPR019533">
    <property type="entry name" value="Peptidase_S26"/>
</dbReference>
<reference evidence="9 10" key="1">
    <citation type="submission" date="2015-03" db="EMBL/GenBank/DDBJ databases">
        <authorList>
            <person name="Lepp D."/>
            <person name="Hassan Y.I."/>
            <person name="Li X.-Z."/>
            <person name="Zhou T."/>
        </authorList>
    </citation>
    <scope>NUCLEOTIDE SEQUENCE [LARGE SCALE GENOMIC DNA]</scope>
    <source>
        <strain evidence="9 10">E84</strain>
    </source>
</reference>